<evidence type="ECO:0000256" key="1">
    <source>
        <dbReference type="SAM" id="Phobius"/>
    </source>
</evidence>
<protein>
    <submittedName>
        <fullName evidence="2">Uncharacterized protein</fullName>
    </submittedName>
</protein>
<gene>
    <name evidence="2" type="ORF">EVAR_54831_1</name>
</gene>
<evidence type="ECO:0000313" key="2">
    <source>
        <dbReference type="EMBL" id="GBP86215.1"/>
    </source>
</evidence>
<dbReference type="OrthoDB" id="6930543at2759"/>
<keyword evidence="1" id="KW-0812">Transmembrane</keyword>
<dbReference type="AlphaFoldDB" id="A0A4C1ZI31"/>
<dbReference type="EMBL" id="BGZK01001781">
    <property type="protein sequence ID" value="GBP86215.1"/>
    <property type="molecule type" value="Genomic_DNA"/>
</dbReference>
<feature type="transmembrane region" description="Helical" evidence="1">
    <location>
        <begin position="26"/>
        <end position="44"/>
    </location>
</feature>
<sequence length="126" mass="14219">MSYVDVIDNIWYILFNWNTWSARGRALYILVAVGFLMVAIFTTRSGESLQRAARDLRRNIARLNRFLCRDSSIDSGSTRALLRVVSTRKPAVSARGLMELRAGLTPAALSKTAHYTIVILQFLNLI</sequence>
<dbReference type="Proteomes" id="UP000299102">
    <property type="component" value="Unassembled WGS sequence"/>
</dbReference>
<keyword evidence="3" id="KW-1185">Reference proteome</keyword>
<keyword evidence="1" id="KW-0472">Membrane</keyword>
<evidence type="ECO:0000313" key="3">
    <source>
        <dbReference type="Proteomes" id="UP000299102"/>
    </source>
</evidence>
<organism evidence="2 3">
    <name type="scientific">Eumeta variegata</name>
    <name type="common">Bagworm moth</name>
    <name type="synonym">Eumeta japonica</name>
    <dbReference type="NCBI Taxonomy" id="151549"/>
    <lineage>
        <taxon>Eukaryota</taxon>
        <taxon>Metazoa</taxon>
        <taxon>Ecdysozoa</taxon>
        <taxon>Arthropoda</taxon>
        <taxon>Hexapoda</taxon>
        <taxon>Insecta</taxon>
        <taxon>Pterygota</taxon>
        <taxon>Neoptera</taxon>
        <taxon>Endopterygota</taxon>
        <taxon>Lepidoptera</taxon>
        <taxon>Glossata</taxon>
        <taxon>Ditrysia</taxon>
        <taxon>Tineoidea</taxon>
        <taxon>Psychidae</taxon>
        <taxon>Oiketicinae</taxon>
        <taxon>Eumeta</taxon>
    </lineage>
</organism>
<name>A0A4C1ZI31_EUMVA</name>
<proteinExistence type="predicted"/>
<keyword evidence="1" id="KW-1133">Transmembrane helix</keyword>
<comment type="caution">
    <text evidence="2">The sequence shown here is derived from an EMBL/GenBank/DDBJ whole genome shotgun (WGS) entry which is preliminary data.</text>
</comment>
<reference evidence="2 3" key="1">
    <citation type="journal article" date="2019" name="Commun. Biol.">
        <title>The bagworm genome reveals a unique fibroin gene that provides high tensile strength.</title>
        <authorList>
            <person name="Kono N."/>
            <person name="Nakamura H."/>
            <person name="Ohtoshi R."/>
            <person name="Tomita M."/>
            <person name="Numata K."/>
            <person name="Arakawa K."/>
        </authorList>
    </citation>
    <scope>NUCLEOTIDE SEQUENCE [LARGE SCALE GENOMIC DNA]</scope>
</reference>
<accession>A0A4C1ZI31</accession>